<reference evidence="7 8" key="1">
    <citation type="submission" date="2018-12" db="EMBL/GenBank/DDBJ databases">
        <authorList>
            <consortium name="Pathogen Informatics"/>
        </authorList>
    </citation>
    <scope>NUCLEOTIDE SEQUENCE [LARGE SCALE GENOMIC DNA]</scope>
    <source>
        <strain evidence="7 8">NCTC13193</strain>
    </source>
</reference>
<evidence type="ECO:0000256" key="5">
    <source>
        <dbReference type="SAM" id="SignalP"/>
    </source>
</evidence>
<evidence type="ECO:0000313" key="7">
    <source>
        <dbReference type="EMBL" id="VEI75906.1"/>
    </source>
</evidence>
<dbReference type="GO" id="GO:0009289">
    <property type="term" value="C:pilus"/>
    <property type="evidence" value="ECO:0007669"/>
    <property type="project" value="UniProtKB-SubCell"/>
</dbReference>
<comment type="subcellular location">
    <subcellularLocation>
        <location evidence="1">Fimbrium</location>
    </subcellularLocation>
</comment>
<comment type="similarity">
    <text evidence="2">Belongs to the fimbrial protein family.</text>
</comment>
<evidence type="ECO:0000256" key="2">
    <source>
        <dbReference type="ARBA" id="ARBA00006671"/>
    </source>
</evidence>
<keyword evidence="3 5" id="KW-0732">Signal</keyword>
<name>A0A448T7C3_SERFO</name>
<feature type="domain" description="Fimbrial-type adhesion" evidence="6">
    <location>
        <begin position="194"/>
        <end position="342"/>
    </location>
</feature>
<dbReference type="InterPro" id="IPR036937">
    <property type="entry name" value="Adhesion_dom_fimbrial_sf"/>
</dbReference>
<dbReference type="Proteomes" id="UP000270487">
    <property type="component" value="Chromosome"/>
</dbReference>
<evidence type="ECO:0000256" key="1">
    <source>
        <dbReference type="ARBA" id="ARBA00004561"/>
    </source>
</evidence>
<evidence type="ECO:0000256" key="4">
    <source>
        <dbReference type="ARBA" id="ARBA00023263"/>
    </source>
</evidence>
<protein>
    <submittedName>
        <fullName evidence="7">F17d-G fimbrial adhesin</fullName>
    </submittedName>
</protein>
<gene>
    <name evidence="7" type="ORF">NCTC13193_05127</name>
</gene>
<dbReference type="SUPFAM" id="SSF49401">
    <property type="entry name" value="Bacterial adhesins"/>
    <property type="match status" value="1"/>
</dbReference>
<proteinExistence type="inferred from homology"/>
<dbReference type="Gene3D" id="2.60.40.3310">
    <property type="match status" value="1"/>
</dbReference>
<dbReference type="InterPro" id="IPR050263">
    <property type="entry name" value="Bact_Fimbrial_Adh_Pro"/>
</dbReference>
<dbReference type="EMBL" id="LR134492">
    <property type="protein sequence ID" value="VEI75906.1"/>
    <property type="molecule type" value="Genomic_DNA"/>
</dbReference>
<feature type="signal peptide" evidence="5">
    <location>
        <begin position="1"/>
        <end position="23"/>
    </location>
</feature>
<organism evidence="7 8">
    <name type="scientific">Serratia fonticola</name>
    <dbReference type="NCBI Taxonomy" id="47917"/>
    <lineage>
        <taxon>Bacteria</taxon>
        <taxon>Pseudomonadati</taxon>
        <taxon>Pseudomonadota</taxon>
        <taxon>Gammaproteobacteria</taxon>
        <taxon>Enterobacterales</taxon>
        <taxon>Yersiniaceae</taxon>
        <taxon>Serratia</taxon>
    </lineage>
</organism>
<dbReference type="Gene3D" id="2.60.40.1090">
    <property type="entry name" value="Fimbrial-type adhesion domain"/>
    <property type="match status" value="1"/>
</dbReference>
<keyword evidence="4" id="KW-0281">Fimbrium</keyword>
<dbReference type="PANTHER" id="PTHR33420:SF3">
    <property type="entry name" value="FIMBRIAL SUBUNIT ELFA"/>
    <property type="match status" value="1"/>
</dbReference>
<evidence type="ECO:0000313" key="8">
    <source>
        <dbReference type="Proteomes" id="UP000270487"/>
    </source>
</evidence>
<sequence>MVRKVITGLVAVITILFSLSAMAISVTTPQIVLSPTPISLTQNADASEFGQLLGNATTANVTTVFSCTSIFSPCTSANVKLDSSIQPSGITATVNGITYGVYNTGVPGIGFIIGVKDTNATKFIPLTDKEQVTWSGSVSNIGFTAQVYFIKTDSRLVTGTITTPTITAAVMTGFEKSTGWSATSKIVINPTTITVTVQGCDVDQSVLNFSMGEVSESVFNGVGSGSERVSAATYLTCAANVTVAMVVTDQTDQTNTSNTVKLTSDSQAKGIGVQFFAGDAAVQPFNLGPDSSLKGTTNQIKLLTSDTDNFKIEIPLTARYVQTGEITVGSANALASITFSYQ</sequence>
<evidence type="ECO:0000259" key="6">
    <source>
        <dbReference type="Pfam" id="PF00419"/>
    </source>
</evidence>
<dbReference type="GO" id="GO:0043709">
    <property type="term" value="P:cell adhesion involved in single-species biofilm formation"/>
    <property type="evidence" value="ECO:0007669"/>
    <property type="project" value="TreeGrafter"/>
</dbReference>
<feature type="chain" id="PRO_5019037237" evidence="5">
    <location>
        <begin position="24"/>
        <end position="342"/>
    </location>
</feature>
<dbReference type="Pfam" id="PF00419">
    <property type="entry name" value="Fimbrial"/>
    <property type="match status" value="1"/>
</dbReference>
<evidence type="ECO:0000256" key="3">
    <source>
        <dbReference type="ARBA" id="ARBA00022729"/>
    </source>
</evidence>
<dbReference type="PANTHER" id="PTHR33420">
    <property type="entry name" value="FIMBRIAL SUBUNIT ELFA-RELATED"/>
    <property type="match status" value="1"/>
</dbReference>
<accession>A0A448T7C3</accession>
<dbReference type="InterPro" id="IPR008966">
    <property type="entry name" value="Adhesion_dom_sf"/>
</dbReference>
<dbReference type="InterPro" id="IPR000259">
    <property type="entry name" value="Adhesion_dom_fimbrial"/>
</dbReference>
<dbReference type="AlphaFoldDB" id="A0A448T7C3"/>